<dbReference type="RefSeq" id="WP_194453416.1">
    <property type="nucleotide sequence ID" value="NZ_CP063849.1"/>
</dbReference>
<dbReference type="SUPFAM" id="SSF46626">
    <property type="entry name" value="Cytochrome c"/>
    <property type="match status" value="1"/>
</dbReference>
<dbReference type="GO" id="GO:0020037">
    <property type="term" value="F:heme binding"/>
    <property type="evidence" value="ECO:0007669"/>
    <property type="project" value="InterPro"/>
</dbReference>
<dbReference type="Pfam" id="PF07635">
    <property type="entry name" value="PSCyt1"/>
    <property type="match status" value="1"/>
</dbReference>
<proteinExistence type="predicted"/>
<protein>
    <submittedName>
        <fullName evidence="7">PSD1 domain-containing protein</fullName>
    </submittedName>
</protein>
<evidence type="ECO:0000256" key="4">
    <source>
        <dbReference type="PROSITE-ProRule" id="PRU00433"/>
    </source>
</evidence>
<dbReference type="Pfam" id="PF07583">
    <property type="entry name" value="PSCyt2"/>
    <property type="match status" value="1"/>
</dbReference>
<dbReference type="InterPro" id="IPR011429">
    <property type="entry name" value="Cyt_c_Planctomycete-type"/>
</dbReference>
<sequence length="855" mass="96840">MSSWAIPAGLLLALCVPASADTPEERFEMKVRPILARNCFACHTASKMGGLAMTSREALLAGGKGGPAIVEGKPDQSRLIQAVRQADESIKAMPPMGKLKPEEIEVLAEWVRDGAVWPERAKVQAQATAISPEQRAFWSFQPVRKVAPPAAASAEWSHSPVDQFIYAKLREKGLTPAPRADKRVWIRRVTFDLTGLPPTPEEVHLFLNDRSPKAEAKVVDRLLASPRYGERWARHWLDVARYSDDRLESQKELVHPNAFRYRDWVIQAFNDDMPFDRFVMAQIAADQMPEPERAKLLPGLTFYGLSPEQQDERVDATTRGFLGLTVACAQCHDHKFDPIPQADFYSLQGVFNNTVVDEVPLASAEVVERWKAHKKRLDDKEAELKAFQEEQAISVAGMLAARTADYVRAVQGERDAKDLDPETLEHWRTYLKPGMHEHPFLDNWKDADKFQELVLGVLAEKKEIDQKNLIRLGGSSQRNDLSDTELLSLERPKFRFYNEVYGARKGVLYYSGDKLDRWLGDLHRTHLAKLRSDMAEIKKSLPEQYPFLHAVKDVEKPKNGHILIRGNRDNPGAEVPRHFVSILSSGEPKAYSQGSGRLELARDIASPGNPLTPRVMVNRIWQHHFGVGIVGTPSNFGQLGERPTHPELLDYLAARFVESGWSVKAIHREIVLSRTYAGAWERSAPNEEKDPGNRYLWRANRQRLDVESMRDTLLAVAGNLDTSTVGGPALRLTDEKNLRRTVYGFRSRRKLDQLLAMFDHPNPNTTNEQRNVTSVPLQRLFFLNNPLVLRESDALAARLKGTHEEKIRMAYELMYSRLPGAEELKLGLEFLQQGQDAWTRYAQVLLAANEFLYVE</sequence>
<dbReference type="PANTHER" id="PTHR35889:SF3">
    <property type="entry name" value="F-BOX DOMAIN-CONTAINING PROTEIN"/>
    <property type="match status" value="1"/>
</dbReference>
<keyword evidence="2 4" id="KW-0479">Metal-binding</keyword>
<dbReference type="InterPro" id="IPR011444">
    <property type="entry name" value="DUF1549"/>
</dbReference>
<dbReference type="KEGG" id="pfer:IRI77_18020"/>
<evidence type="ECO:0000256" key="1">
    <source>
        <dbReference type="ARBA" id="ARBA00022617"/>
    </source>
</evidence>
<dbReference type="InterPro" id="IPR036909">
    <property type="entry name" value="Cyt_c-like_dom_sf"/>
</dbReference>
<keyword evidence="8" id="KW-1185">Reference proteome</keyword>
<keyword evidence="3 4" id="KW-0408">Iron</keyword>
<dbReference type="GO" id="GO:0046872">
    <property type="term" value="F:metal ion binding"/>
    <property type="evidence" value="ECO:0007669"/>
    <property type="project" value="UniProtKB-KW"/>
</dbReference>
<evidence type="ECO:0000313" key="8">
    <source>
        <dbReference type="Proteomes" id="UP000593892"/>
    </source>
</evidence>
<dbReference type="InterPro" id="IPR022655">
    <property type="entry name" value="DUF1553"/>
</dbReference>
<dbReference type="GO" id="GO:0009055">
    <property type="term" value="F:electron transfer activity"/>
    <property type="evidence" value="ECO:0007669"/>
    <property type="project" value="InterPro"/>
</dbReference>
<reference evidence="7 8" key="1">
    <citation type="submission" date="2020-10" db="EMBL/GenBank/DDBJ databases">
        <title>Complete genome sequence of Paludibaculum fermentans P105T, a facultatively anaerobic acidobacterium capable of dissimilatory Fe(III) reduction.</title>
        <authorList>
            <person name="Dedysh S.N."/>
            <person name="Beletsky A.V."/>
            <person name="Kulichevskaya I.S."/>
            <person name="Mardanov A.V."/>
            <person name="Ravin N.V."/>
        </authorList>
    </citation>
    <scope>NUCLEOTIDE SEQUENCE [LARGE SCALE GENOMIC DNA]</scope>
    <source>
        <strain evidence="7 8">P105</strain>
    </source>
</reference>
<dbReference type="InterPro" id="IPR009056">
    <property type="entry name" value="Cyt_c-like_dom"/>
</dbReference>
<dbReference type="EMBL" id="CP063849">
    <property type="protein sequence ID" value="QOY91762.1"/>
    <property type="molecule type" value="Genomic_DNA"/>
</dbReference>
<evidence type="ECO:0000256" key="2">
    <source>
        <dbReference type="ARBA" id="ARBA00022723"/>
    </source>
</evidence>
<name>A0A7S7SMW9_PALFE</name>
<accession>A0A7S7SMW9</accession>
<organism evidence="7 8">
    <name type="scientific">Paludibaculum fermentans</name>
    <dbReference type="NCBI Taxonomy" id="1473598"/>
    <lineage>
        <taxon>Bacteria</taxon>
        <taxon>Pseudomonadati</taxon>
        <taxon>Acidobacteriota</taxon>
        <taxon>Terriglobia</taxon>
        <taxon>Bryobacterales</taxon>
        <taxon>Bryobacteraceae</taxon>
        <taxon>Paludibaculum</taxon>
    </lineage>
</organism>
<gene>
    <name evidence="7" type="ORF">IRI77_18020</name>
</gene>
<keyword evidence="5" id="KW-0732">Signal</keyword>
<evidence type="ECO:0000313" key="7">
    <source>
        <dbReference type="EMBL" id="QOY91762.1"/>
    </source>
</evidence>
<feature type="domain" description="Cytochrome c" evidence="6">
    <location>
        <begin position="18"/>
        <end position="115"/>
    </location>
</feature>
<dbReference type="PROSITE" id="PS51007">
    <property type="entry name" value="CYTC"/>
    <property type="match status" value="1"/>
</dbReference>
<dbReference type="AlphaFoldDB" id="A0A7S7SMW9"/>
<keyword evidence="1 4" id="KW-0349">Heme</keyword>
<dbReference type="Pfam" id="PF07587">
    <property type="entry name" value="PSD1"/>
    <property type="match status" value="1"/>
</dbReference>
<feature type="signal peptide" evidence="5">
    <location>
        <begin position="1"/>
        <end position="20"/>
    </location>
</feature>
<dbReference type="PANTHER" id="PTHR35889">
    <property type="entry name" value="CYCLOINULO-OLIGOSACCHARIDE FRUCTANOTRANSFERASE-RELATED"/>
    <property type="match status" value="1"/>
</dbReference>
<evidence type="ECO:0000256" key="3">
    <source>
        <dbReference type="ARBA" id="ARBA00023004"/>
    </source>
</evidence>
<feature type="chain" id="PRO_5032915205" evidence="5">
    <location>
        <begin position="21"/>
        <end position="855"/>
    </location>
</feature>
<evidence type="ECO:0000259" key="6">
    <source>
        <dbReference type="PROSITE" id="PS51007"/>
    </source>
</evidence>
<dbReference type="Gene3D" id="1.10.760.10">
    <property type="entry name" value="Cytochrome c-like domain"/>
    <property type="match status" value="1"/>
</dbReference>
<evidence type="ECO:0000256" key="5">
    <source>
        <dbReference type="SAM" id="SignalP"/>
    </source>
</evidence>
<dbReference type="Proteomes" id="UP000593892">
    <property type="component" value="Chromosome"/>
</dbReference>